<accession>A0ACC3YV70</accession>
<proteinExistence type="predicted"/>
<comment type="caution">
    <text evidence="1">The sequence shown here is derived from an EMBL/GenBank/DDBJ whole genome shotgun (WGS) entry which is preliminary data.</text>
</comment>
<sequence>MASQNHHIPYSIVHVFNTTASKGNSLVVVDARGLDLTMAQMQLLKRQLNLSETTYVLEAKAEGATYRLRSFLRYHKKLSRTLGGAPKQLPSLDIHPQVICSEPQVTNSNEPYSDVIRSIS</sequence>
<dbReference type="Proteomes" id="UP000805649">
    <property type="component" value="Unassembled WGS sequence"/>
</dbReference>
<gene>
    <name evidence="1" type="ORF">CTRU02_208000</name>
</gene>
<name>A0ACC3YV70_COLTU</name>
<protein>
    <submittedName>
        <fullName evidence="1">Uncharacterized protein</fullName>
    </submittedName>
</protein>
<evidence type="ECO:0000313" key="1">
    <source>
        <dbReference type="EMBL" id="KAL0935786.1"/>
    </source>
</evidence>
<dbReference type="EMBL" id="VUJX02000005">
    <property type="protein sequence ID" value="KAL0935786.1"/>
    <property type="molecule type" value="Genomic_DNA"/>
</dbReference>
<reference evidence="1 2" key="1">
    <citation type="journal article" date="2020" name="Phytopathology">
        <title>Genome Sequence Resources of Colletotrichum truncatum, C. plurivorum, C. musicola, and C. sojae: Four Species Pathogenic to Soybean (Glycine max).</title>
        <authorList>
            <person name="Rogerio F."/>
            <person name="Boufleur T.R."/>
            <person name="Ciampi-Guillardi M."/>
            <person name="Sukno S.A."/>
            <person name="Thon M.R."/>
            <person name="Massola Junior N.S."/>
            <person name="Baroncelli R."/>
        </authorList>
    </citation>
    <scope>NUCLEOTIDE SEQUENCE [LARGE SCALE GENOMIC DNA]</scope>
    <source>
        <strain evidence="1 2">CMES1059</strain>
    </source>
</reference>
<evidence type="ECO:0000313" key="2">
    <source>
        <dbReference type="Proteomes" id="UP000805649"/>
    </source>
</evidence>
<organism evidence="1 2">
    <name type="scientific">Colletotrichum truncatum</name>
    <name type="common">Anthracnose fungus</name>
    <name type="synonym">Colletotrichum capsici</name>
    <dbReference type="NCBI Taxonomy" id="5467"/>
    <lineage>
        <taxon>Eukaryota</taxon>
        <taxon>Fungi</taxon>
        <taxon>Dikarya</taxon>
        <taxon>Ascomycota</taxon>
        <taxon>Pezizomycotina</taxon>
        <taxon>Sordariomycetes</taxon>
        <taxon>Hypocreomycetidae</taxon>
        <taxon>Glomerellales</taxon>
        <taxon>Glomerellaceae</taxon>
        <taxon>Colletotrichum</taxon>
        <taxon>Colletotrichum truncatum species complex</taxon>
    </lineage>
</organism>
<keyword evidence="2" id="KW-1185">Reference proteome</keyword>